<evidence type="ECO:0000256" key="16">
    <source>
        <dbReference type="PIRSR" id="PIRSR000169-1"/>
    </source>
</evidence>
<evidence type="ECO:0000256" key="11">
    <source>
        <dbReference type="ARBA" id="ARBA00022723"/>
    </source>
</evidence>
<keyword evidence="11 17" id="KW-0479">Metal-binding</keyword>
<evidence type="ECO:0000256" key="10">
    <source>
        <dbReference type="ARBA" id="ARBA00022692"/>
    </source>
</evidence>
<dbReference type="GO" id="GO:0020037">
    <property type="term" value="F:heme binding"/>
    <property type="evidence" value="ECO:0007669"/>
    <property type="project" value="InterPro"/>
</dbReference>
<evidence type="ECO:0000256" key="8">
    <source>
        <dbReference type="ARBA" id="ARBA00022532"/>
    </source>
</evidence>
<dbReference type="GO" id="GO:0017004">
    <property type="term" value="P:cytochrome complex assembly"/>
    <property type="evidence" value="ECO:0007669"/>
    <property type="project" value="TreeGrafter"/>
</dbReference>
<evidence type="ECO:0000256" key="7">
    <source>
        <dbReference type="ARBA" id="ARBA00022519"/>
    </source>
</evidence>
<comment type="caution">
    <text evidence="19">The sequence shown here is derived from an EMBL/GenBank/DDBJ whole genome shotgun (WGS) entry which is preliminary data.</text>
</comment>
<comment type="function">
    <text evidence="1">Membrane-anchoring subunit of succinate dehydrogenase (SDH).</text>
</comment>
<evidence type="ECO:0000256" key="4">
    <source>
        <dbReference type="ARBA" id="ARBA00019425"/>
    </source>
</evidence>
<dbReference type="PANTHER" id="PTHR38689:SF1">
    <property type="entry name" value="SUCCINATE DEHYDROGENASE HYDROPHOBIC MEMBRANE ANCHOR SUBUNIT"/>
    <property type="match status" value="1"/>
</dbReference>
<evidence type="ECO:0000256" key="14">
    <source>
        <dbReference type="ARBA" id="ARBA00023004"/>
    </source>
</evidence>
<dbReference type="PANTHER" id="PTHR38689">
    <property type="entry name" value="SUCCINATE DEHYDROGENASE HYDROPHOBIC MEMBRANE ANCHOR SUBUNIT"/>
    <property type="match status" value="1"/>
</dbReference>
<keyword evidence="12" id="KW-0249">Electron transport</keyword>
<dbReference type="EMBL" id="LODL01000019">
    <property type="protein sequence ID" value="KXB30817.1"/>
    <property type="molecule type" value="Genomic_DNA"/>
</dbReference>
<dbReference type="Gene3D" id="1.20.1300.10">
    <property type="entry name" value="Fumarate reductase/succinate dehydrogenase, transmembrane subunit"/>
    <property type="match status" value="1"/>
</dbReference>
<dbReference type="GO" id="GO:0005886">
    <property type="term" value="C:plasma membrane"/>
    <property type="evidence" value="ECO:0007669"/>
    <property type="project" value="UniProtKB-SubCell"/>
</dbReference>
<dbReference type="InterPro" id="IPR014312">
    <property type="entry name" value="Succ_DH_anchor"/>
</dbReference>
<evidence type="ECO:0000256" key="13">
    <source>
        <dbReference type="ARBA" id="ARBA00022989"/>
    </source>
</evidence>
<name>A0A133XIP6_9RHOO</name>
<evidence type="ECO:0000256" key="17">
    <source>
        <dbReference type="PIRSR" id="PIRSR000169-2"/>
    </source>
</evidence>
<evidence type="ECO:0000313" key="19">
    <source>
        <dbReference type="EMBL" id="KXB30817.1"/>
    </source>
</evidence>
<dbReference type="CDD" id="cd03494">
    <property type="entry name" value="SQR_TypeC_SdhD"/>
    <property type="match status" value="1"/>
</dbReference>
<keyword evidence="6" id="KW-1003">Cell membrane</keyword>
<dbReference type="PIRSF" id="PIRSF000169">
    <property type="entry name" value="SDH_D"/>
    <property type="match status" value="1"/>
</dbReference>
<comment type="pathway">
    <text evidence="3">Carbohydrate metabolism; tricarboxylic acid cycle.</text>
</comment>
<accession>A0A133XIP6</accession>
<keyword evidence="15 18" id="KW-0472">Membrane</keyword>
<evidence type="ECO:0000256" key="12">
    <source>
        <dbReference type="ARBA" id="ARBA00022982"/>
    </source>
</evidence>
<dbReference type="InterPro" id="IPR000701">
    <property type="entry name" value="SuccDH_FuR_B_TM-su"/>
</dbReference>
<keyword evidence="10 18" id="KW-0812">Transmembrane</keyword>
<evidence type="ECO:0000256" key="5">
    <source>
        <dbReference type="ARBA" id="ARBA00022448"/>
    </source>
</evidence>
<comment type="cofactor">
    <cofactor evidence="17">
        <name>heme</name>
        <dbReference type="ChEBI" id="CHEBI:30413"/>
    </cofactor>
    <text evidence="17">The heme is bound between the two transmembrane subunits.</text>
</comment>
<dbReference type="GO" id="GO:0009055">
    <property type="term" value="F:electron transfer activity"/>
    <property type="evidence" value="ECO:0007669"/>
    <property type="project" value="TreeGrafter"/>
</dbReference>
<dbReference type="RefSeq" id="WP_066882614.1">
    <property type="nucleotide sequence ID" value="NZ_LODL01000019.1"/>
</dbReference>
<dbReference type="NCBIfam" id="TIGR02968">
    <property type="entry name" value="succ_dehyd_anc"/>
    <property type="match status" value="1"/>
</dbReference>
<comment type="subcellular location">
    <subcellularLocation>
        <location evidence="2">Cell inner membrane</location>
        <topology evidence="2">Multi-pass membrane protein</topology>
    </subcellularLocation>
</comment>
<feature type="transmembrane region" description="Helical" evidence="18">
    <location>
        <begin position="52"/>
        <end position="73"/>
    </location>
</feature>
<evidence type="ECO:0000256" key="3">
    <source>
        <dbReference type="ARBA" id="ARBA00005163"/>
    </source>
</evidence>
<dbReference type="AlphaFoldDB" id="A0A133XIP6"/>
<dbReference type="SUPFAM" id="SSF81343">
    <property type="entry name" value="Fumarate reductase respiratory complex transmembrane subunits"/>
    <property type="match status" value="1"/>
</dbReference>
<evidence type="ECO:0000256" key="6">
    <source>
        <dbReference type="ARBA" id="ARBA00022475"/>
    </source>
</evidence>
<dbReference type="GO" id="GO:0006099">
    <property type="term" value="P:tricarboxylic acid cycle"/>
    <property type="evidence" value="ECO:0007669"/>
    <property type="project" value="UniProtKB-UniPathway"/>
</dbReference>
<gene>
    <name evidence="19" type="ORF">AT959_08810</name>
</gene>
<feature type="transmembrane region" description="Helical" evidence="18">
    <location>
        <begin position="20"/>
        <end position="40"/>
    </location>
</feature>
<sequence length="115" mass="13038">MINRIVVGAHYGLKDWIAQRATAVIMAVYSVLIAAVLLVVRPSSFEAWQGVFANGFIKFMTFLFFVSLFYHAWIGVRDIWMDYVKPTGLRLSLHVLTIAALVGYTAWTAAILWRL</sequence>
<evidence type="ECO:0000256" key="2">
    <source>
        <dbReference type="ARBA" id="ARBA00004429"/>
    </source>
</evidence>
<feature type="binding site" description="axial binding residue" evidence="17">
    <location>
        <position position="71"/>
    </location>
    <ligand>
        <name>heme</name>
        <dbReference type="ChEBI" id="CHEBI:30413"/>
        <note>ligand shared with second transmembrane subunit</note>
    </ligand>
    <ligandPart>
        <name>Fe</name>
        <dbReference type="ChEBI" id="CHEBI:18248"/>
    </ligandPart>
</feature>
<dbReference type="Proteomes" id="UP000070186">
    <property type="component" value="Unassembled WGS sequence"/>
</dbReference>
<dbReference type="GO" id="GO:0046872">
    <property type="term" value="F:metal ion binding"/>
    <property type="evidence" value="ECO:0007669"/>
    <property type="project" value="UniProtKB-KW"/>
</dbReference>
<evidence type="ECO:0000256" key="9">
    <source>
        <dbReference type="ARBA" id="ARBA00022617"/>
    </source>
</evidence>
<dbReference type="STRING" id="281362.AT959_08810"/>
<dbReference type="InterPro" id="IPR034804">
    <property type="entry name" value="SQR/QFR_C/D"/>
</dbReference>
<feature type="transmembrane region" description="Helical" evidence="18">
    <location>
        <begin position="93"/>
        <end position="113"/>
    </location>
</feature>
<feature type="binding site" evidence="16">
    <location>
        <position position="83"/>
    </location>
    <ligand>
        <name>a ubiquinone</name>
        <dbReference type="ChEBI" id="CHEBI:16389"/>
    </ligand>
</feature>
<keyword evidence="20" id="KW-1185">Reference proteome</keyword>
<dbReference type="Pfam" id="PF01127">
    <property type="entry name" value="Sdh_cyt"/>
    <property type="match status" value="1"/>
</dbReference>
<keyword evidence="13 18" id="KW-1133">Transmembrane helix</keyword>
<evidence type="ECO:0000313" key="20">
    <source>
        <dbReference type="Proteomes" id="UP000070186"/>
    </source>
</evidence>
<keyword evidence="5" id="KW-0813">Transport</keyword>
<protein>
    <recommendedName>
        <fullName evidence="4">Succinate dehydrogenase hydrophobic membrane anchor subunit</fullName>
    </recommendedName>
</protein>
<organism evidence="19 20">
    <name type="scientific">Dechloromonas denitrificans</name>
    <dbReference type="NCBI Taxonomy" id="281362"/>
    <lineage>
        <taxon>Bacteria</taxon>
        <taxon>Pseudomonadati</taxon>
        <taxon>Pseudomonadota</taxon>
        <taxon>Betaproteobacteria</taxon>
        <taxon>Rhodocyclales</taxon>
        <taxon>Azonexaceae</taxon>
        <taxon>Dechloromonas</taxon>
    </lineage>
</organism>
<evidence type="ECO:0000256" key="18">
    <source>
        <dbReference type="SAM" id="Phobius"/>
    </source>
</evidence>
<keyword evidence="9 17" id="KW-0349">Heme</keyword>
<keyword evidence="8" id="KW-0816">Tricarboxylic acid cycle</keyword>
<evidence type="ECO:0000256" key="1">
    <source>
        <dbReference type="ARBA" id="ARBA00004050"/>
    </source>
</evidence>
<keyword evidence="7" id="KW-0997">Cell inner membrane</keyword>
<evidence type="ECO:0000256" key="15">
    <source>
        <dbReference type="ARBA" id="ARBA00023136"/>
    </source>
</evidence>
<proteinExistence type="predicted"/>
<dbReference type="UniPathway" id="UPA00223"/>
<keyword evidence="14 17" id="KW-0408">Iron</keyword>
<reference evidence="19 20" key="1">
    <citation type="submission" date="2015-12" db="EMBL/GenBank/DDBJ databases">
        <title>Nitrous oxide reduction kinetics distinguish bacteria harboring typical versus atypical NosZ.</title>
        <authorList>
            <person name="Yoon S."/>
            <person name="Nissen S."/>
            <person name="Park D."/>
            <person name="Sanford R.A."/>
            <person name="Loeffler F.E."/>
        </authorList>
    </citation>
    <scope>NUCLEOTIDE SEQUENCE [LARGE SCALE GENOMIC DNA]</scope>
    <source>
        <strain evidence="19 20">ATCC BAA-841</strain>
    </source>
</reference>